<name>L8GJ58_ACACF</name>
<dbReference type="VEuPathDB" id="AmoebaDB:ACA1_094940"/>
<dbReference type="GeneID" id="14913539"/>
<keyword evidence="4" id="KW-1185">Reference proteome</keyword>
<dbReference type="InterPro" id="IPR007590">
    <property type="entry name" value="Saf4/Yju2"/>
</dbReference>
<feature type="region of interest" description="Disordered" evidence="2">
    <location>
        <begin position="272"/>
        <end position="295"/>
    </location>
</feature>
<dbReference type="PANTHER" id="PTHR12111">
    <property type="entry name" value="SPLICING FACTOR YJU2"/>
    <property type="match status" value="1"/>
</dbReference>
<evidence type="ECO:0000313" key="3">
    <source>
        <dbReference type="EMBL" id="ELR12884.1"/>
    </source>
</evidence>
<gene>
    <name evidence="3" type="ORF">ACA1_094940</name>
</gene>
<evidence type="ECO:0000256" key="2">
    <source>
        <dbReference type="SAM" id="MobiDB-lite"/>
    </source>
</evidence>
<proteinExistence type="inferred from homology"/>
<reference evidence="3 4" key="1">
    <citation type="journal article" date="2013" name="Genome Biol.">
        <title>Genome of Acanthamoeba castellanii highlights extensive lateral gene transfer and early evolution of tyrosine kinase signaling.</title>
        <authorList>
            <person name="Clarke M."/>
            <person name="Lohan A.J."/>
            <person name="Liu B."/>
            <person name="Lagkouvardos I."/>
            <person name="Roy S."/>
            <person name="Zafar N."/>
            <person name="Bertelli C."/>
            <person name="Schilde C."/>
            <person name="Kianianmomeni A."/>
            <person name="Burglin T.R."/>
            <person name="Frech C."/>
            <person name="Turcotte B."/>
            <person name="Kopec K.O."/>
            <person name="Synnott J.M."/>
            <person name="Choo C."/>
            <person name="Paponov I."/>
            <person name="Finkler A."/>
            <person name="Soon Heng Tan C."/>
            <person name="Hutchins A.P."/>
            <person name="Weinmeier T."/>
            <person name="Rattei T."/>
            <person name="Chu J.S."/>
            <person name="Gimenez G."/>
            <person name="Irimia M."/>
            <person name="Rigden D.J."/>
            <person name="Fitzpatrick D.A."/>
            <person name="Lorenzo-Morales J."/>
            <person name="Bateman A."/>
            <person name="Chiu C.H."/>
            <person name="Tang P."/>
            <person name="Hegemann P."/>
            <person name="Fromm H."/>
            <person name="Raoult D."/>
            <person name="Greub G."/>
            <person name="Miranda-Saavedra D."/>
            <person name="Chen N."/>
            <person name="Nash P."/>
            <person name="Ginger M.L."/>
            <person name="Horn M."/>
            <person name="Schaap P."/>
            <person name="Caler L."/>
            <person name="Loftus B."/>
        </authorList>
    </citation>
    <scope>NUCLEOTIDE SEQUENCE [LARGE SCALE GENOMIC DNA]</scope>
    <source>
        <strain evidence="3 4">Neff</strain>
    </source>
</reference>
<dbReference type="GO" id="GO:0005684">
    <property type="term" value="C:U2-type spliceosomal complex"/>
    <property type="evidence" value="ECO:0007669"/>
    <property type="project" value="TreeGrafter"/>
</dbReference>
<dbReference type="GO" id="GO:0000398">
    <property type="term" value="P:mRNA splicing, via spliceosome"/>
    <property type="evidence" value="ECO:0007669"/>
    <property type="project" value="InterPro"/>
</dbReference>
<dbReference type="Pfam" id="PF04502">
    <property type="entry name" value="Saf4_Yju2"/>
    <property type="match status" value="1"/>
</dbReference>
<dbReference type="AlphaFoldDB" id="L8GJ58"/>
<dbReference type="KEGG" id="acan:ACA1_094940"/>
<evidence type="ECO:0000256" key="1">
    <source>
        <dbReference type="ARBA" id="ARBA00005595"/>
    </source>
</evidence>
<dbReference type="OrthoDB" id="360327at2759"/>
<dbReference type="GO" id="GO:0071014">
    <property type="term" value="C:post-mRNA release spliceosomal complex"/>
    <property type="evidence" value="ECO:0007669"/>
    <property type="project" value="TreeGrafter"/>
</dbReference>
<organism evidence="3 4">
    <name type="scientific">Acanthamoeba castellanii (strain ATCC 30010 / Neff)</name>
    <dbReference type="NCBI Taxonomy" id="1257118"/>
    <lineage>
        <taxon>Eukaryota</taxon>
        <taxon>Amoebozoa</taxon>
        <taxon>Discosea</taxon>
        <taxon>Longamoebia</taxon>
        <taxon>Centramoebida</taxon>
        <taxon>Acanthamoebidae</taxon>
        <taxon>Acanthamoeba</taxon>
    </lineage>
</organism>
<comment type="similarity">
    <text evidence="1">Belongs to the CWC16 family.</text>
</comment>
<evidence type="ECO:0000313" key="4">
    <source>
        <dbReference type="Proteomes" id="UP000011083"/>
    </source>
</evidence>
<dbReference type="Proteomes" id="UP000011083">
    <property type="component" value="Unassembled WGS sequence"/>
</dbReference>
<dbReference type="RefSeq" id="XP_004334897.1">
    <property type="nucleotide sequence ID" value="XM_004334849.1"/>
</dbReference>
<dbReference type="PANTHER" id="PTHR12111:SF2">
    <property type="entry name" value="SPLICING FACTOR YJU2B-RELATED"/>
    <property type="match status" value="1"/>
</dbReference>
<dbReference type="STRING" id="1257118.L8GJ58"/>
<sequence>MADRKATNKYYPPDYDPKYGGLNKFVGSHPLRERAKKLDQGILVIRFEMPYNVWCGGCGIHIARGKRYNAEKKQVGKYFSTPIYQFRMRCHLCPNYMEIKTDPEHSDYEIVSGAKRKEETWDEKDSETMKLKDEEEAKKLAEDPFYRLEHQTEDVRKAKESAPSLLRLQEIKDDVQDDYALNSALRGSFRKRKKELAEEKKEREAKNLSITLLPTTETDRLMAQSAFSPDRVVKRRRTTITPIFATATANKATSAEAKKNEQLRALASSLYGRRASTSPTPTRAGASIVVTKGPL</sequence>
<protein>
    <submittedName>
        <fullName evidence="3">Cell cycle control proteinrelated, putative</fullName>
    </submittedName>
</protein>
<dbReference type="OMA" id="RNMSVWD"/>
<accession>L8GJ58</accession>
<dbReference type="EMBL" id="KB008103">
    <property type="protein sequence ID" value="ELR12884.1"/>
    <property type="molecule type" value="Genomic_DNA"/>
</dbReference>